<dbReference type="EMBL" id="VTEV01000001">
    <property type="protein sequence ID" value="TYS71033.1"/>
    <property type="molecule type" value="Genomic_DNA"/>
</dbReference>
<dbReference type="Pfam" id="PF02643">
    <property type="entry name" value="DUF192"/>
    <property type="match status" value="1"/>
</dbReference>
<accession>A0A5D4T611</accession>
<dbReference type="PANTHER" id="PTHR37953">
    <property type="entry name" value="UPF0127 PROTEIN MJ1496"/>
    <property type="match status" value="1"/>
</dbReference>
<dbReference type="OrthoDB" id="9813379at2"/>
<evidence type="ECO:0000313" key="2">
    <source>
        <dbReference type="Proteomes" id="UP000322524"/>
    </source>
</evidence>
<comment type="caution">
    <text evidence="1">The sequence shown here is derived from an EMBL/GenBank/DDBJ whole genome shotgun (WGS) entry which is preliminary data.</text>
</comment>
<dbReference type="RefSeq" id="WP_148986931.1">
    <property type="nucleotide sequence ID" value="NZ_VTEV01000001.1"/>
</dbReference>
<sequence>MENYHSLHIKSADTFTKRFIGLMFKPSIHNSGLLLSPCNSVHMFFMRFPIDVVFVDQVGKIILCIKELKPWRVSPIVKNSYYVLEMPCGSIDQFNLHEGKRIVIPKDRKDFFISIISENNKNHLRFL</sequence>
<organism evidence="1 2">
    <name type="scientific">Sutcliffiella horikoshii</name>
    <dbReference type="NCBI Taxonomy" id="79883"/>
    <lineage>
        <taxon>Bacteria</taxon>
        <taxon>Bacillati</taxon>
        <taxon>Bacillota</taxon>
        <taxon>Bacilli</taxon>
        <taxon>Bacillales</taxon>
        <taxon>Bacillaceae</taxon>
        <taxon>Sutcliffiella</taxon>
    </lineage>
</organism>
<protein>
    <submittedName>
        <fullName evidence="1">DUF192 domain-containing protein</fullName>
    </submittedName>
</protein>
<name>A0A5D4T611_9BACI</name>
<dbReference type="InterPro" id="IPR003795">
    <property type="entry name" value="DUF192"/>
</dbReference>
<dbReference type="Gene3D" id="2.60.120.1140">
    <property type="entry name" value="Protein of unknown function DUF192"/>
    <property type="match status" value="1"/>
</dbReference>
<dbReference type="PANTHER" id="PTHR37953:SF1">
    <property type="entry name" value="UPF0127 PROTEIN MJ1496"/>
    <property type="match status" value="1"/>
</dbReference>
<dbReference type="Proteomes" id="UP000322524">
    <property type="component" value="Unassembled WGS sequence"/>
</dbReference>
<evidence type="ECO:0000313" key="1">
    <source>
        <dbReference type="EMBL" id="TYS71033.1"/>
    </source>
</evidence>
<dbReference type="InterPro" id="IPR038695">
    <property type="entry name" value="Saro_0823-like_sf"/>
</dbReference>
<proteinExistence type="predicted"/>
<gene>
    <name evidence="1" type="ORF">FZC76_03830</name>
</gene>
<reference evidence="1 2" key="1">
    <citation type="submission" date="2019-08" db="EMBL/GenBank/DDBJ databases">
        <title>Bacillus genomes from the desert of Cuatro Cienegas, Coahuila.</title>
        <authorList>
            <person name="Olmedo-Alvarez G."/>
        </authorList>
    </citation>
    <scope>NUCLEOTIDE SEQUENCE [LARGE SCALE GENOMIC DNA]</scope>
    <source>
        <strain evidence="1 2">CH28_1T</strain>
    </source>
</reference>
<dbReference type="AlphaFoldDB" id="A0A5D4T611"/>